<name>A0A1Y3TZG3_9ACTN</name>
<feature type="transmembrane region" description="Helical" evidence="10">
    <location>
        <begin position="184"/>
        <end position="203"/>
    </location>
</feature>
<evidence type="ECO:0000256" key="2">
    <source>
        <dbReference type="ARBA" id="ARBA00022448"/>
    </source>
</evidence>
<reference evidence="13" key="1">
    <citation type="submission" date="2017-04" db="EMBL/GenBank/DDBJ databases">
        <title>Function of individual gut microbiota members based on whole genome sequencing of pure cultures obtained from chicken caecum.</title>
        <authorList>
            <person name="Medvecky M."/>
            <person name="Cejkova D."/>
            <person name="Polansky O."/>
            <person name="Karasova D."/>
            <person name="Kubasova T."/>
            <person name="Cizek A."/>
            <person name="Rychlik I."/>
        </authorList>
    </citation>
    <scope>NUCLEOTIDE SEQUENCE [LARGE SCALE GENOMIC DNA]</scope>
    <source>
        <strain evidence="13">An70</strain>
    </source>
</reference>
<dbReference type="Pfam" id="PF02378">
    <property type="entry name" value="PTS_EIIC"/>
    <property type="match status" value="1"/>
</dbReference>
<feature type="transmembrane region" description="Helical" evidence="10">
    <location>
        <begin position="324"/>
        <end position="344"/>
    </location>
</feature>
<evidence type="ECO:0000256" key="1">
    <source>
        <dbReference type="ARBA" id="ARBA00004429"/>
    </source>
</evidence>
<dbReference type="GO" id="GO:0005351">
    <property type="term" value="F:carbohydrate:proton symporter activity"/>
    <property type="evidence" value="ECO:0007669"/>
    <property type="project" value="InterPro"/>
</dbReference>
<dbReference type="InterPro" id="IPR003352">
    <property type="entry name" value="PTS_EIIC"/>
</dbReference>
<evidence type="ECO:0000313" key="12">
    <source>
        <dbReference type="EMBL" id="OUN41932.1"/>
    </source>
</evidence>
<keyword evidence="5" id="KW-0598">Phosphotransferase system</keyword>
<dbReference type="eggNOG" id="COG1299">
    <property type="taxonomic scope" value="Bacteria"/>
</dbReference>
<feature type="compositionally biased region" description="Acidic residues" evidence="9">
    <location>
        <begin position="356"/>
        <end position="368"/>
    </location>
</feature>
<dbReference type="GO" id="GO:0008982">
    <property type="term" value="F:protein-N(PI)-phosphohistidine-sugar phosphotransferase activity"/>
    <property type="evidence" value="ECO:0007669"/>
    <property type="project" value="InterPro"/>
</dbReference>
<evidence type="ECO:0000256" key="7">
    <source>
        <dbReference type="ARBA" id="ARBA00022989"/>
    </source>
</evidence>
<dbReference type="Proteomes" id="UP000196560">
    <property type="component" value="Unassembled WGS sequence"/>
</dbReference>
<dbReference type="InterPro" id="IPR006327">
    <property type="entry name" value="PTS_IIC_fruc"/>
</dbReference>
<feature type="transmembrane region" description="Helical" evidence="10">
    <location>
        <begin position="282"/>
        <end position="304"/>
    </location>
</feature>
<evidence type="ECO:0000313" key="13">
    <source>
        <dbReference type="Proteomes" id="UP000196560"/>
    </source>
</evidence>
<organism evidence="12 13">
    <name type="scientific">Enorma massiliensis</name>
    <dbReference type="NCBI Taxonomy" id="1472761"/>
    <lineage>
        <taxon>Bacteria</taxon>
        <taxon>Bacillati</taxon>
        <taxon>Actinomycetota</taxon>
        <taxon>Coriobacteriia</taxon>
        <taxon>Coriobacteriales</taxon>
        <taxon>Coriobacteriaceae</taxon>
        <taxon>Enorma</taxon>
    </lineage>
</organism>
<comment type="caution">
    <text evidence="12">The sequence shown here is derived from an EMBL/GenBank/DDBJ whole genome shotgun (WGS) entry which is preliminary data.</text>
</comment>
<sequence length="375" mass="38987">MAGKLKGKFAPSEIKKHVLTAISYLLPLIVASGLLIAIGNLTGGVNIASIDELDAMTVPSALTTLGVMGMGLIPAFIGGYIAYSVADRPGIAPGFLMGMIASFLNSGFLGGLIGGLLVGYIALVIETYLKVPKWAQALMPMMIVPLLSSALGGLIMFFVLGTPITMLTGALTNFITGLDQSQKALYGFIIGWIGCLDYGGAISKVPNLICDGLMADGIYGPEGIKVLAAMVPPIGVTLGWLLSKAIKKPIFKYSEEENIKVAFPMGICMISEGVIPIAMNDLIRTVICTSIGCGVCGAISFSAGVESMVPSGGVFVIPAMTNPLMAVVALLVGSCVTAVLLVLIKKRLTPEQVDDLGMAEDDTEEEIDLSGFSLS</sequence>
<evidence type="ECO:0000259" key="11">
    <source>
        <dbReference type="PROSITE" id="PS51104"/>
    </source>
</evidence>
<keyword evidence="4" id="KW-0762">Sugar transport</keyword>
<accession>A0A1Y3TZG3</accession>
<evidence type="ECO:0000256" key="9">
    <source>
        <dbReference type="SAM" id="MobiDB-lite"/>
    </source>
</evidence>
<feature type="transmembrane region" description="Helical" evidence="10">
    <location>
        <begin position="21"/>
        <end position="41"/>
    </location>
</feature>
<feature type="domain" description="PTS EIIC type-2" evidence="11">
    <location>
        <begin position="14"/>
        <end position="354"/>
    </location>
</feature>
<protein>
    <submittedName>
        <fullName evidence="12">PTS fructose transporter subunit IIC</fullName>
    </submittedName>
</protein>
<dbReference type="GO" id="GO:0005886">
    <property type="term" value="C:plasma membrane"/>
    <property type="evidence" value="ECO:0007669"/>
    <property type="project" value="UniProtKB-SubCell"/>
</dbReference>
<dbReference type="PANTHER" id="PTHR30505">
    <property type="entry name" value="FRUCTOSE-LIKE PERMEASE"/>
    <property type="match status" value="1"/>
</dbReference>
<dbReference type="GO" id="GO:0090563">
    <property type="term" value="F:protein-phosphocysteine-sugar phosphotransferase activity"/>
    <property type="evidence" value="ECO:0007669"/>
    <property type="project" value="TreeGrafter"/>
</dbReference>
<dbReference type="PROSITE" id="PS51104">
    <property type="entry name" value="PTS_EIIC_TYPE_2"/>
    <property type="match status" value="1"/>
</dbReference>
<dbReference type="GO" id="GO:0009401">
    <property type="term" value="P:phosphoenolpyruvate-dependent sugar phosphotransferase system"/>
    <property type="evidence" value="ECO:0007669"/>
    <property type="project" value="UniProtKB-KW"/>
</dbReference>
<proteinExistence type="predicted"/>
<keyword evidence="8 10" id="KW-0472">Membrane</keyword>
<dbReference type="STRING" id="1118060.GCA_000311845_00284"/>
<dbReference type="InterPro" id="IPR013014">
    <property type="entry name" value="PTS_EIIC_2"/>
</dbReference>
<feature type="transmembrane region" description="Helical" evidence="10">
    <location>
        <begin position="143"/>
        <end position="172"/>
    </location>
</feature>
<feature type="region of interest" description="Disordered" evidence="9">
    <location>
        <begin position="356"/>
        <end position="375"/>
    </location>
</feature>
<evidence type="ECO:0000256" key="4">
    <source>
        <dbReference type="ARBA" id="ARBA00022597"/>
    </source>
</evidence>
<evidence type="ECO:0000256" key="3">
    <source>
        <dbReference type="ARBA" id="ARBA00022475"/>
    </source>
</evidence>
<feature type="transmembrane region" description="Helical" evidence="10">
    <location>
        <begin position="95"/>
        <end position="123"/>
    </location>
</feature>
<dbReference type="EMBL" id="NFHO01000010">
    <property type="protein sequence ID" value="OUN41932.1"/>
    <property type="molecule type" value="Genomic_DNA"/>
</dbReference>
<keyword evidence="3" id="KW-1003">Cell membrane</keyword>
<gene>
    <name evidence="12" type="ORF">B5G21_08785</name>
</gene>
<dbReference type="InterPro" id="IPR050864">
    <property type="entry name" value="Bacterial_PTS_Sugar_Transport"/>
</dbReference>
<dbReference type="AlphaFoldDB" id="A0A1Y3TZG3"/>
<feature type="transmembrane region" description="Helical" evidence="10">
    <location>
        <begin position="223"/>
        <end position="242"/>
    </location>
</feature>
<evidence type="ECO:0000256" key="6">
    <source>
        <dbReference type="ARBA" id="ARBA00022692"/>
    </source>
</evidence>
<evidence type="ECO:0000256" key="10">
    <source>
        <dbReference type="SAM" id="Phobius"/>
    </source>
</evidence>
<keyword evidence="7 10" id="KW-1133">Transmembrane helix</keyword>
<evidence type="ECO:0000256" key="8">
    <source>
        <dbReference type="ARBA" id="ARBA00023136"/>
    </source>
</evidence>
<dbReference type="NCBIfam" id="TIGR01427">
    <property type="entry name" value="PTS_IIC_fructo"/>
    <property type="match status" value="1"/>
</dbReference>
<keyword evidence="6 10" id="KW-0812">Transmembrane</keyword>
<keyword evidence="2" id="KW-0813">Transport</keyword>
<comment type="subcellular location">
    <subcellularLocation>
        <location evidence="1">Cell inner membrane</location>
        <topology evidence="1">Multi-pass membrane protein</topology>
    </subcellularLocation>
</comment>
<dbReference type="RefSeq" id="WP_087186859.1">
    <property type="nucleotide sequence ID" value="NZ_CALUIC010000002.1"/>
</dbReference>
<feature type="transmembrane region" description="Helical" evidence="10">
    <location>
        <begin position="61"/>
        <end position="83"/>
    </location>
</feature>
<dbReference type="PANTHER" id="PTHR30505:SF0">
    <property type="entry name" value="FRUCTOSE-LIKE PTS SYSTEM EIIBC COMPONENT-RELATED"/>
    <property type="match status" value="1"/>
</dbReference>
<keyword evidence="13" id="KW-1185">Reference proteome</keyword>
<evidence type="ECO:0000256" key="5">
    <source>
        <dbReference type="ARBA" id="ARBA00022683"/>
    </source>
</evidence>